<evidence type="ECO:0000256" key="1">
    <source>
        <dbReference type="ARBA" id="ARBA00022630"/>
    </source>
</evidence>
<dbReference type="SUPFAM" id="SSF51905">
    <property type="entry name" value="FAD/NAD(P)-binding domain"/>
    <property type="match status" value="1"/>
</dbReference>
<dbReference type="InterPro" id="IPR002937">
    <property type="entry name" value="Amino_oxidase"/>
</dbReference>
<reference evidence="7" key="1">
    <citation type="submission" date="2018-06" db="EMBL/GenBank/DDBJ databases">
        <authorList>
            <person name="Zhirakovskaya E."/>
        </authorList>
    </citation>
    <scope>NUCLEOTIDE SEQUENCE</scope>
</reference>
<name>A0A3B0SYJ4_9ZZZZ</name>
<organism evidence="7">
    <name type="scientific">hydrothermal vent metagenome</name>
    <dbReference type="NCBI Taxonomy" id="652676"/>
    <lineage>
        <taxon>unclassified sequences</taxon>
        <taxon>metagenomes</taxon>
        <taxon>ecological metagenomes</taxon>
    </lineage>
</organism>
<evidence type="ECO:0000259" key="6">
    <source>
        <dbReference type="Pfam" id="PF01593"/>
    </source>
</evidence>
<dbReference type="EMBL" id="UOEI01000668">
    <property type="protein sequence ID" value="VAW09023.1"/>
    <property type="molecule type" value="Genomic_DNA"/>
</dbReference>
<evidence type="ECO:0000256" key="5">
    <source>
        <dbReference type="ARBA" id="ARBA00023027"/>
    </source>
</evidence>
<evidence type="ECO:0000256" key="2">
    <source>
        <dbReference type="ARBA" id="ARBA00022729"/>
    </source>
</evidence>
<protein>
    <recommendedName>
        <fullName evidence="6">Amine oxidase domain-containing protein</fullName>
    </recommendedName>
</protein>
<keyword evidence="2" id="KW-0732">Signal</keyword>
<keyword evidence="3" id="KW-0274">FAD</keyword>
<keyword evidence="5" id="KW-0520">NAD</keyword>
<feature type="domain" description="Amine oxidase" evidence="6">
    <location>
        <begin position="16"/>
        <end position="285"/>
    </location>
</feature>
<evidence type="ECO:0000313" key="7">
    <source>
        <dbReference type="EMBL" id="VAW09023.1"/>
    </source>
</evidence>
<dbReference type="AlphaFoldDB" id="A0A3B0SYJ4"/>
<dbReference type="PANTHER" id="PTHR46091">
    <property type="entry name" value="BLR7054 PROTEIN"/>
    <property type="match status" value="1"/>
</dbReference>
<evidence type="ECO:0000256" key="4">
    <source>
        <dbReference type="ARBA" id="ARBA00022857"/>
    </source>
</evidence>
<gene>
    <name evidence="7" type="ORF">MNBD_ACTINO01-868</name>
</gene>
<sequence>MSETLSADVVVVGAGLGGLSVARHLQEKGIDVIVLEHHTKPGGYAHYFRAGGYRFEVALHALDGLGSGGWARPMFATLGILDRVEFNRLDPFYTVAFPDFEMSAPTDIDEYIERFAAIFPDERDGVKKLFEAIKRVGHDVARFTADRRSGVRVDMGQMLERYPDMAMAFASPWSTFIGEYIESVQARALVTTLWGYLGLPPSKLSAGQFAMTLLSYHTAGAWYPTGGSGAMSFAIMEAIVEAGGDVRLRNTVTSIVPEGPDSVTVTTNRDLVVEAKAVVSNASPRSTVGLLPEGVVTREWLGEIERDRPALSTMTVHLGVAVDLAAGGWNHHEYFAMSGYDFDVEYEAILAGDFTNVGMIVSNYSVVDQRCAPEGKSVIVLTVLAPWDHNDVWGTGGDLEDYGNNPEYIATKEASGQILIDRAKRLIPGLEGAIEVVKIATPLTNARYMMQPQGSIYGREHSVANMMNRRRPTTPVPNLFLTGAWIGGGGMTAAVGSGKAAAGAVTRYLENM</sequence>
<evidence type="ECO:0000256" key="3">
    <source>
        <dbReference type="ARBA" id="ARBA00022827"/>
    </source>
</evidence>
<dbReference type="InterPro" id="IPR036188">
    <property type="entry name" value="FAD/NAD-bd_sf"/>
</dbReference>
<keyword evidence="4" id="KW-0521">NADP</keyword>
<dbReference type="Gene3D" id="3.50.50.60">
    <property type="entry name" value="FAD/NAD(P)-binding domain"/>
    <property type="match status" value="2"/>
</dbReference>
<dbReference type="PANTHER" id="PTHR46091:SF3">
    <property type="entry name" value="AMINE OXIDASE DOMAIN-CONTAINING PROTEIN"/>
    <property type="match status" value="1"/>
</dbReference>
<keyword evidence="1" id="KW-0285">Flavoprotein</keyword>
<proteinExistence type="predicted"/>
<dbReference type="Pfam" id="PF01593">
    <property type="entry name" value="Amino_oxidase"/>
    <property type="match status" value="1"/>
</dbReference>
<accession>A0A3B0SYJ4</accession>
<dbReference type="InterPro" id="IPR052206">
    <property type="entry name" value="Retinol_saturase"/>
</dbReference>
<dbReference type="GO" id="GO:0016491">
    <property type="term" value="F:oxidoreductase activity"/>
    <property type="evidence" value="ECO:0007669"/>
    <property type="project" value="InterPro"/>
</dbReference>